<dbReference type="AlphaFoldDB" id="A0A4Y7K568"/>
<evidence type="ECO:0000313" key="2">
    <source>
        <dbReference type="EMBL" id="RZC68057.1"/>
    </source>
</evidence>
<evidence type="ECO:0000313" key="3">
    <source>
        <dbReference type="Proteomes" id="UP000316621"/>
    </source>
</evidence>
<organism evidence="2 3">
    <name type="scientific">Papaver somniferum</name>
    <name type="common">Opium poppy</name>
    <dbReference type="NCBI Taxonomy" id="3469"/>
    <lineage>
        <taxon>Eukaryota</taxon>
        <taxon>Viridiplantae</taxon>
        <taxon>Streptophyta</taxon>
        <taxon>Embryophyta</taxon>
        <taxon>Tracheophyta</taxon>
        <taxon>Spermatophyta</taxon>
        <taxon>Magnoliopsida</taxon>
        <taxon>Ranunculales</taxon>
        <taxon>Papaveraceae</taxon>
        <taxon>Papaveroideae</taxon>
        <taxon>Papaver</taxon>
    </lineage>
</organism>
<feature type="compositionally biased region" description="Basic residues" evidence="1">
    <location>
        <begin position="26"/>
        <end position="39"/>
    </location>
</feature>
<dbReference type="EMBL" id="CM010721">
    <property type="protein sequence ID" value="RZC68057.1"/>
    <property type="molecule type" value="Genomic_DNA"/>
</dbReference>
<dbReference type="OMA" id="KIVSHAN"/>
<name>A0A4Y7K568_PAPSO</name>
<proteinExistence type="predicted"/>
<protein>
    <submittedName>
        <fullName evidence="2">Uncharacterized protein</fullName>
    </submittedName>
</protein>
<keyword evidence="3" id="KW-1185">Reference proteome</keyword>
<dbReference type="Gramene" id="RZC68057">
    <property type="protein sequence ID" value="RZC68057"/>
    <property type="gene ID" value="C5167_031306"/>
</dbReference>
<feature type="compositionally biased region" description="Polar residues" evidence="1">
    <location>
        <begin position="1"/>
        <end position="25"/>
    </location>
</feature>
<evidence type="ECO:0000256" key="1">
    <source>
        <dbReference type="SAM" id="MobiDB-lite"/>
    </source>
</evidence>
<reference evidence="2 3" key="1">
    <citation type="journal article" date="2018" name="Science">
        <title>The opium poppy genome and morphinan production.</title>
        <authorList>
            <person name="Guo L."/>
            <person name="Winzer T."/>
            <person name="Yang X."/>
            <person name="Li Y."/>
            <person name="Ning Z."/>
            <person name="He Z."/>
            <person name="Teodor R."/>
            <person name="Lu Y."/>
            <person name="Bowser T.A."/>
            <person name="Graham I.A."/>
            <person name="Ye K."/>
        </authorList>
    </citation>
    <scope>NUCLEOTIDE SEQUENCE [LARGE SCALE GENOMIC DNA]</scope>
    <source>
        <strain evidence="3">cv. HN1</strain>
        <tissue evidence="2">Leaves</tissue>
    </source>
</reference>
<feature type="region of interest" description="Disordered" evidence="1">
    <location>
        <begin position="1"/>
        <end position="48"/>
    </location>
</feature>
<dbReference type="PANTHER" id="PTHR34788:SF4">
    <property type="entry name" value="F15I1.22"/>
    <property type="match status" value="1"/>
</dbReference>
<gene>
    <name evidence="2" type="ORF">C5167_031306</name>
</gene>
<dbReference type="Proteomes" id="UP000316621">
    <property type="component" value="Chromosome 7"/>
</dbReference>
<sequence>MEVKANSETSNLMSQTPCKRSNSRWSMRRKPLGRRRKIPTVRLGGDSKKPRRGLIIVKLLRGIRLKWLKLQYSCMLKKLKDTYYAVLKDLIEAGSTFESIQHRIMNESYFSAVPIMAVPSAGITSFIGPNRAHSKT</sequence>
<dbReference type="PANTHER" id="PTHR34788">
    <property type="entry name" value="F15I1.22"/>
    <property type="match status" value="1"/>
</dbReference>
<accession>A0A4Y7K568</accession>